<evidence type="ECO:0000256" key="2">
    <source>
        <dbReference type="SAM" id="Phobius"/>
    </source>
</evidence>
<keyword evidence="2" id="KW-1133">Transmembrane helix</keyword>
<comment type="caution">
    <text evidence="3">The sequence shown here is derived from an EMBL/GenBank/DDBJ whole genome shotgun (WGS) entry which is preliminary data.</text>
</comment>
<name>A0AAD9Q350_ACRCE</name>
<sequence length="588" mass="65899">MSQSNQGANTDKTQFSKNQDGFFPFAENTSSEIIEDDSVVIDQRRSLQPLGPSYESIAERNAALIKSSARNSENDDENGSEGDRRKRLWKIRKRKSDLTEENPEQEKAGDGAEDYKQAQSVSAIFIGSVCAGVVAFPCLITILVCLWKRLKERCCYLCKNEEIKKENLKEGIKTTIQHSCISSPLVTTVLQDSTTERTLPCSILTPWAPEKSRNEVSMEKVSGSSSAESCKVPVAPWEDVAVEIKDGDEREVICKRESLWEENCTSESFSSTPVNQNSSTISLDVHNIGKSYIGGTKALENRHFIKHLISACPSSSLANDLKIAVSRILGEMKPRADMYRSRTKRLVIKRQTEETKYSLKESILRSKSVIMEENVDKSRDSRASRRRQIIQKTRRNQYKQYAEQRMLRLGDEIAFAKTIILPFPRRRRPKDSFNDWNKPSSPSSIGTLGSYGNHKLSSLFRDSVKEPVINLSTCLQKDTLKCRSMVLESEAILIAEELCACSSPTISALGDKTQNSASSFTVSFRGTKMPVSTDLSAEENVKELSHFVCIPGVPLTRLAVDIAPWISEFAVKCIRPGTRKYRFAAETP</sequence>
<protein>
    <submittedName>
        <fullName evidence="3">Uncharacterized protein</fullName>
    </submittedName>
</protein>
<dbReference type="AlphaFoldDB" id="A0AAD9Q350"/>
<keyword evidence="4" id="KW-1185">Reference proteome</keyword>
<accession>A0AAD9Q350</accession>
<proteinExistence type="predicted"/>
<feature type="compositionally biased region" description="Polar residues" evidence="1">
    <location>
        <begin position="1"/>
        <end position="19"/>
    </location>
</feature>
<feature type="region of interest" description="Disordered" evidence="1">
    <location>
        <begin position="65"/>
        <end position="85"/>
    </location>
</feature>
<feature type="compositionally biased region" description="Basic and acidic residues" evidence="1">
    <location>
        <begin position="104"/>
        <end position="113"/>
    </location>
</feature>
<feature type="region of interest" description="Disordered" evidence="1">
    <location>
        <begin position="94"/>
        <end position="113"/>
    </location>
</feature>
<gene>
    <name evidence="3" type="ORF">P5673_024599</name>
</gene>
<dbReference type="EMBL" id="JARQWQ010000073">
    <property type="protein sequence ID" value="KAK2553905.1"/>
    <property type="molecule type" value="Genomic_DNA"/>
</dbReference>
<organism evidence="3 4">
    <name type="scientific">Acropora cervicornis</name>
    <name type="common">Staghorn coral</name>
    <dbReference type="NCBI Taxonomy" id="6130"/>
    <lineage>
        <taxon>Eukaryota</taxon>
        <taxon>Metazoa</taxon>
        <taxon>Cnidaria</taxon>
        <taxon>Anthozoa</taxon>
        <taxon>Hexacorallia</taxon>
        <taxon>Scleractinia</taxon>
        <taxon>Astrocoeniina</taxon>
        <taxon>Acroporidae</taxon>
        <taxon>Acropora</taxon>
    </lineage>
</organism>
<evidence type="ECO:0000313" key="3">
    <source>
        <dbReference type="EMBL" id="KAK2553905.1"/>
    </source>
</evidence>
<keyword evidence="2" id="KW-0812">Transmembrane</keyword>
<feature type="region of interest" description="Disordered" evidence="1">
    <location>
        <begin position="1"/>
        <end position="39"/>
    </location>
</feature>
<reference evidence="3" key="1">
    <citation type="journal article" date="2023" name="G3 (Bethesda)">
        <title>Whole genome assembly and annotation of the endangered Caribbean coral Acropora cervicornis.</title>
        <authorList>
            <person name="Selwyn J.D."/>
            <person name="Vollmer S.V."/>
        </authorList>
    </citation>
    <scope>NUCLEOTIDE SEQUENCE</scope>
    <source>
        <strain evidence="3">K2</strain>
    </source>
</reference>
<reference evidence="3" key="2">
    <citation type="journal article" date="2023" name="Science">
        <title>Genomic signatures of disease resistance in endangered staghorn corals.</title>
        <authorList>
            <person name="Vollmer S.V."/>
            <person name="Selwyn J.D."/>
            <person name="Despard B.A."/>
            <person name="Roesel C.L."/>
        </authorList>
    </citation>
    <scope>NUCLEOTIDE SEQUENCE</scope>
    <source>
        <strain evidence="3">K2</strain>
    </source>
</reference>
<dbReference type="Proteomes" id="UP001249851">
    <property type="component" value="Unassembled WGS sequence"/>
</dbReference>
<keyword evidence="2" id="KW-0472">Membrane</keyword>
<evidence type="ECO:0000256" key="1">
    <source>
        <dbReference type="SAM" id="MobiDB-lite"/>
    </source>
</evidence>
<evidence type="ECO:0000313" key="4">
    <source>
        <dbReference type="Proteomes" id="UP001249851"/>
    </source>
</evidence>
<feature type="transmembrane region" description="Helical" evidence="2">
    <location>
        <begin position="123"/>
        <end position="147"/>
    </location>
</feature>